<evidence type="ECO:0000313" key="2">
    <source>
        <dbReference type="Proteomes" id="UP000595230"/>
    </source>
</evidence>
<sequence>MAFVNVVKVKSPPVKKERKEPVPFLRISAKQGTCMLSPEFLASFEEEFDSINFYFDEWTNEFRFKLGTGLLTRIKAGGNFYIPSKISRDINGKHTRYPESHYGYRGWCRSFYYKLSLKDDGYWYGEYIGRHNPNK</sequence>
<evidence type="ECO:0000313" key="1">
    <source>
        <dbReference type="EMBL" id="QPX76923.1"/>
    </source>
</evidence>
<accession>A0A7T3NC47</accession>
<proteinExistence type="predicted"/>
<protein>
    <submittedName>
        <fullName evidence="1">Uncharacterized protein</fullName>
    </submittedName>
</protein>
<organism evidence="1 2">
    <name type="scientific">Serratia phage vB_SmaM_Yaphecito</name>
    <dbReference type="NCBI Taxonomy" id="2777368"/>
    <lineage>
        <taxon>Viruses</taxon>
        <taxon>Duplodnaviria</taxon>
        <taxon>Heunggongvirae</taxon>
        <taxon>Uroviricota</taxon>
        <taxon>Caudoviricetes</taxon>
        <taxon>Chimalliviridae</taxon>
        <taxon>Moabitevirus</taxon>
        <taxon>Moabitevirus moabite</taxon>
    </lineage>
</organism>
<reference evidence="1 2" key="1">
    <citation type="submission" date="2020-09" db="EMBL/GenBank/DDBJ databases">
        <authorList>
            <person name="Bustos Y."/>
            <person name="Adams S."/>
            <person name="Bishop E."/>
            <person name="Cobbley H."/>
            <person name="Haycock D."/>
            <person name="Hoopes M."/>
            <person name="Newey C."/>
            <person name="Thompson D."/>
            <person name="Carr E."/>
            <person name="Breakwell D.P."/>
            <person name="Grose J.H."/>
        </authorList>
    </citation>
    <scope>NUCLEOTIDE SEQUENCE [LARGE SCALE GENOMIC DNA]</scope>
</reference>
<name>A0A7T3NC47_9CAUD</name>
<dbReference type="EMBL" id="MW021758">
    <property type="protein sequence ID" value="QPX76923.1"/>
    <property type="molecule type" value="Genomic_DNA"/>
</dbReference>
<dbReference type="Proteomes" id="UP000595230">
    <property type="component" value="Segment"/>
</dbReference>